<sequence length="450" mass="51957">MHILHSTLGLNSNKTLTDVWFQYVLRNYKSPRFIITTFGVLLTSYIFFPSSLLAVSHKPSKRPDKYTCGFKNSGNDCFANSTLQSLSSLDTLYLYLAEMLSFQMPPGYTIYPLPLHTSLYHMLTLLREPIYFKKTLDVWEVLRILETIHRGKIGRNQHDAHELYVFIIQTLEDEYDRYFQDLKRSQLTSSIPTFPFFGVVTSSLRCIDCGGRGNLVKYPMLMVELNVGNQNDLNKMWRGSWNDIIEDYSCLGCVVKRIILNRDRLNLNGQQEKCYQLLKEKLTSGSLSINDDLIEDPVYTSIITSYPFLKSSSKVVKEIKYSKKPYIIPIHLSRSVYLDSQMWRNGASIIYPEAIEVEHVKYTLKSMIRHQGSHSAGHYECYRHKPAFYKVNGEYRIGKFKGSKKLSSASNKPYWRISDSHVSECTSDSVLNDGKAAYILVYEQEVDNTL</sequence>
<dbReference type="InterPro" id="IPR028889">
    <property type="entry name" value="USP"/>
</dbReference>
<dbReference type="eggNOG" id="ENOG502QSIQ">
    <property type="taxonomic scope" value="Eukaryota"/>
</dbReference>
<dbReference type="EMBL" id="JQFK01000019">
    <property type="protein sequence ID" value="KGK38480.1"/>
    <property type="molecule type" value="Genomic_DNA"/>
</dbReference>
<comment type="catalytic activity">
    <reaction evidence="1">
        <text>Thiol-dependent hydrolysis of ester, thioester, amide, peptide and isopeptide bonds formed by the C-terminal Gly of ubiquitin (a 76-residue protein attached to proteins as an intracellular targeting signal).</text>
        <dbReference type="EC" id="3.4.19.12"/>
    </reaction>
</comment>
<dbReference type="InterPro" id="IPR001394">
    <property type="entry name" value="Peptidase_C19_UCH"/>
</dbReference>
<dbReference type="InterPro" id="IPR018200">
    <property type="entry name" value="USP_CS"/>
</dbReference>
<reference evidence="5" key="1">
    <citation type="journal article" date="2014" name="Microb. Cell Fact.">
        <title>Exploiting Issatchenkia orientalis SD108 for succinic acid production.</title>
        <authorList>
            <person name="Xiao H."/>
            <person name="Shao Z."/>
            <person name="Jiang Y."/>
            <person name="Dole S."/>
            <person name="Zhao H."/>
        </authorList>
    </citation>
    <scope>NUCLEOTIDE SEQUENCE [LARGE SCALE GENOMIC DNA]</scope>
    <source>
        <strain evidence="5">SD108</strain>
    </source>
</reference>
<comment type="similarity">
    <text evidence="1">Belongs to the peptidase C19 family.</text>
</comment>
<proteinExistence type="inferred from homology"/>
<dbReference type="Gene3D" id="3.90.70.10">
    <property type="entry name" value="Cysteine proteinases"/>
    <property type="match status" value="1"/>
</dbReference>
<evidence type="ECO:0000313" key="4">
    <source>
        <dbReference type="EMBL" id="KGK38480.1"/>
    </source>
</evidence>
<dbReference type="GO" id="GO:0016579">
    <property type="term" value="P:protein deubiquitination"/>
    <property type="evidence" value="ECO:0007669"/>
    <property type="project" value="InterPro"/>
</dbReference>
<dbReference type="VEuPathDB" id="FungiDB:C5L36_0B06430"/>
<dbReference type="AlphaFoldDB" id="A0A099P0T6"/>
<dbReference type="Proteomes" id="UP000029867">
    <property type="component" value="Unassembled WGS sequence"/>
</dbReference>
<dbReference type="GO" id="GO:0006508">
    <property type="term" value="P:proteolysis"/>
    <property type="evidence" value="ECO:0007669"/>
    <property type="project" value="UniProtKB-KW"/>
</dbReference>
<organism evidence="4 5">
    <name type="scientific">Pichia kudriavzevii</name>
    <name type="common">Yeast</name>
    <name type="synonym">Issatchenkia orientalis</name>
    <dbReference type="NCBI Taxonomy" id="4909"/>
    <lineage>
        <taxon>Eukaryota</taxon>
        <taxon>Fungi</taxon>
        <taxon>Dikarya</taxon>
        <taxon>Ascomycota</taxon>
        <taxon>Saccharomycotina</taxon>
        <taxon>Pichiomycetes</taxon>
        <taxon>Pichiales</taxon>
        <taxon>Pichiaceae</taxon>
        <taxon>Pichia</taxon>
    </lineage>
</organism>
<dbReference type="HOGENOM" id="CLU_023181_0_0_1"/>
<evidence type="ECO:0000256" key="1">
    <source>
        <dbReference type="RuleBase" id="RU366025"/>
    </source>
</evidence>
<dbReference type="CDD" id="cd02662">
    <property type="entry name" value="Peptidase_C19F"/>
    <property type="match status" value="1"/>
</dbReference>
<evidence type="ECO:0000256" key="2">
    <source>
        <dbReference type="SAM" id="Phobius"/>
    </source>
</evidence>
<gene>
    <name evidence="4" type="ORF">JL09_g2358</name>
</gene>
<dbReference type="InterPro" id="IPR050164">
    <property type="entry name" value="Peptidase_C19"/>
</dbReference>
<dbReference type="GO" id="GO:0005634">
    <property type="term" value="C:nucleus"/>
    <property type="evidence" value="ECO:0007669"/>
    <property type="project" value="TreeGrafter"/>
</dbReference>
<name>A0A099P0T6_PICKU</name>
<keyword evidence="1" id="KW-0378">Hydrolase</keyword>
<feature type="transmembrane region" description="Helical" evidence="2">
    <location>
        <begin position="33"/>
        <end position="55"/>
    </location>
</feature>
<comment type="caution">
    <text evidence="4">The sequence shown here is derived from an EMBL/GenBank/DDBJ whole genome shotgun (WGS) entry which is preliminary data.</text>
</comment>
<dbReference type="PANTHER" id="PTHR24006">
    <property type="entry name" value="UBIQUITIN CARBOXYL-TERMINAL HYDROLASE"/>
    <property type="match status" value="1"/>
</dbReference>
<dbReference type="PROSITE" id="PS00972">
    <property type="entry name" value="USP_1"/>
    <property type="match status" value="1"/>
</dbReference>
<keyword evidence="2" id="KW-1133">Transmembrane helix</keyword>
<keyword evidence="2" id="KW-0472">Membrane</keyword>
<dbReference type="PROSITE" id="PS00973">
    <property type="entry name" value="USP_2"/>
    <property type="match status" value="1"/>
</dbReference>
<dbReference type="Pfam" id="PF00443">
    <property type="entry name" value="UCH"/>
    <property type="match status" value="1"/>
</dbReference>
<dbReference type="GO" id="GO:0005829">
    <property type="term" value="C:cytosol"/>
    <property type="evidence" value="ECO:0007669"/>
    <property type="project" value="TreeGrafter"/>
</dbReference>
<keyword evidence="1" id="KW-0788">Thiol protease</keyword>
<feature type="domain" description="USP" evidence="3">
    <location>
        <begin position="68"/>
        <end position="445"/>
    </location>
</feature>
<dbReference type="InterPro" id="IPR038765">
    <property type="entry name" value="Papain-like_cys_pep_sf"/>
</dbReference>
<dbReference type="GO" id="GO:0004843">
    <property type="term" value="F:cysteine-type deubiquitinase activity"/>
    <property type="evidence" value="ECO:0007669"/>
    <property type="project" value="UniProtKB-UniRule"/>
</dbReference>
<keyword evidence="1" id="KW-0833">Ubl conjugation pathway</keyword>
<dbReference type="SUPFAM" id="SSF54001">
    <property type="entry name" value="Cysteine proteinases"/>
    <property type="match status" value="1"/>
</dbReference>
<protein>
    <recommendedName>
        <fullName evidence="1">Ubiquitin carboxyl-terminal hydrolase</fullName>
        <ecNumber evidence="1">3.4.19.12</ecNumber>
    </recommendedName>
</protein>
<dbReference type="EC" id="3.4.19.12" evidence="1"/>
<keyword evidence="1" id="KW-0645">Protease</keyword>
<dbReference type="PROSITE" id="PS50235">
    <property type="entry name" value="USP_3"/>
    <property type="match status" value="1"/>
</dbReference>
<evidence type="ECO:0000259" key="3">
    <source>
        <dbReference type="PROSITE" id="PS50235"/>
    </source>
</evidence>
<evidence type="ECO:0000313" key="5">
    <source>
        <dbReference type="Proteomes" id="UP000029867"/>
    </source>
</evidence>
<keyword evidence="2" id="KW-0812">Transmembrane</keyword>
<accession>A0A099P0T6</accession>